<reference evidence="1" key="1">
    <citation type="submission" date="2022-08" db="UniProtKB">
        <authorList>
            <consortium name="EnsemblMetazoa"/>
        </authorList>
    </citation>
    <scope>IDENTIFICATION</scope>
    <source>
        <strain evidence="1">EBRO</strain>
    </source>
</reference>
<dbReference type="VEuPathDB" id="VectorBase:AATE001454"/>
<dbReference type="AlphaFoldDB" id="A0A182ILK8"/>
<evidence type="ECO:0000313" key="1">
    <source>
        <dbReference type="EnsemblMetazoa" id="AATE001454-PA.1"/>
    </source>
</evidence>
<protein>
    <submittedName>
        <fullName evidence="1">Uncharacterized protein</fullName>
    </submittedName>
</protein>
<organism evidence="1">
    <name type="scientific">Anopheles atroparvus</name>
    <name type="common">European mosquito</name>
    <dbReference type="NCBI Taxonomy" id="41427"/>
    <lineage>
        <taxon>Eukaryota</taxon>
        <taxon>Metazoa</taxon>
        <taxon>Ecdysozoa</taxon>
        <taxon>Arthropoda</taxon>
        <taxon>Hexapoda</taxon>
        <taxon>Insecta</taxon>
        <taxon>Pterygota</taxon>
        <taxon>Neoptera</taxon>
        <taxon>Endopterygota</taxon>
        <taxon>Diptera</taxon>
        <taxon>Nematocera</taxon>
        <taxon>Culicoidea</taxon>
        <taxon>Culicidae</taxon>
        <taxon>Anophelinae</taxon>
        <taxon>Anopheles</taxon>
    </lineage>
</organism>
<sequence length="131" mass="14036">MSETIFVAHIRHVRVPLGAQIVAGCITVVTWHGHLQQRHLVLLVARAEAGAGLARRGRTVRAENLRASFDSLRVKDFFRLRGSASADAAPNSSLPCSSPLSDMVLRCSCSSGLRLGKCSSLTVTLSPDSVK</sequence>
<accession>A0A182ILK8</accession>
<name>A0A182ILK8_ANOAO</name>
<dbReference type="EnsemblMetazoa" id="AATE001454-RA">
    <property type="protein sequence ID" value="AATE001454-PA.1"/>
    <property type="gene ID" value="AATE001454"/>
</dbReference>
<proteinExistence type="predicted"/>